<dbReference type="AlphaFoldDB" id="A0A7S4RWR4"/>
<dbReference type="InterPro" id="IPR050754">
    <property type="entry name" value="FKBP4/5/8-like"/>
</dbReference>
<dbReference type="SUPFAM" id="SSF48452">
    <property type="entry name" value="TPR-like"/>
    <property type="match status" value="1"/>
</dbReference>
<name>A0A7S4RWR4_9DINO</name>
<dbReference type="GO" id="GO:0012505">
    <property type="term" value="C:endomembrane system"/>
    <property type="evidence" value="ECO:0007669"/>
    <property type="project" value="TreeGrafter"/>
</dbReference>
<dbReference type="GO" id="GO:0005829">
    <property type="term" value="C:cytosol"/>
    <property type="evidence" value="ECO:0007669"/>
    <property type="project" value="TreeGrafter"/>
</dbReference>
<dbReference type="EMBL" id="HBNR01059139">
    <property type="protein sequence ID" value="CAE4627385.1"/>
    <property type="molecule type" value="Transcribed_RNA"/>
</dbReference>
<accession>A0A7S4RWR4</accession>
<feature type="compositionally biased region" description="Basic and acidic residues" evidence="1">
    <location>
        <begin position="221"/>
        <end position="236"/>
    </location>
</feature>
<evidence type="ECO:0000256" key="1">
    <source>
        <dbReference type="SAM" id="MobiDB-lite"/>
    </source>
</evidence>
<protein>
    <submittedName>
        <fullName evidence="2">Uncharacterized protein</fullName>
    </submittedName>
</protein>
<dbReference type="Gene3D" id="1.25.40.10">
    <property type="entry name" value="Tetratricopeptide repeat domain"/>
    <property type="match status" value="1"/>
</dbReference>
<feature type="compositionally biased region" description="Basic and acidic residues" evidence="1">
    <location>
        <begin position="20"/>
        <end position="30"/>
    </location>
</feature>
<dbReference type="PANTHER" id="PTHR46512:SF1">
    <property type="entry name" value="PEPTIDYLPROLYL ISOMERASE"/>
    <property type="match status" value="1"/>
</dbReference>
<reference evidence="2" key="1">
    <citation type="submission" date="2021-01" db="EMBL/GenBank/DDBJ databases">
        <authorList>
            <person name="Corre E."/>
            <person name="Pelletier E."/>
            <person name="Niang G."/>
            <person name="Scheremetjew M."/>
            <person name="Finn R."/>
            <person name="Kale V."/>
            <person name="Holt S."/>
            <person name="Cochrane G."/>
            <person name="Meng A."/>
            <person name="Brown T."/>
            <person name="Cohen L."/>
        </authorList>
    </citation>
    <scope>NUCLEOTIDE SEQUENCE</scope>
    <source>
        <strain evidence="2">CCMP3105</strain>
    </source>
</reference>
<dbReference type="GO" id="GO:0016020">
    <property type="term" value="C:membrane"/>
    <property type="evidence" value="ECO:0007669"/>
    <property type="project" value="TreeGrafter"/>
</dbReference>
<evidence type="ECO:0000313" key="2">
    <source>
        <dbReference type="EMBL" id="CAE4627385.1"/>
    </source>
</evidence>
<sequence length="605" mass="66326">MSRLGGWLAALGSACARRSRPPEGEKHFWEDLPSARGGREAGEGEEEEEKAVALSYEQAAHLKDEGNEKFARGGDVDDAMQCWLNALDALCEPPRQPEGEAAGDPLPAGPRSDDPKVQELRVALFLNLAQGHKKLKQWRHALGYCEEALLDQPRNVKALYRKADALGELCEWREAEDAAAKLEETGAEGKKLAAQKREEWKRRRKAADGRQKKMWSAALAEKSDGPTKGETAKAPEKKAVDVQEAWVAPKVEQMSVFDLRRKGLEWVESEDFDDGVWKDGLGRKEATFYQRRALPLSLLAAASLAEVGLDGEVVVHLLLDGNTAPFAEPHDWSLVLQRCPGVRSLTVVYVDIGAVGEEPAGGPPPMPYGTLLRPTEEGRVGDRVARAARFLGTYREFKDHCLDLPGLVKPHVALWADVPLYGFGEGDFATRLEAFELLEASGVPSVITQGGEVPLRGGPPMTMRADEQASLTMAIVGVGLGAAMAGGWVWNRFVVPIDRGSHGVLAGHALLGTIKPSAKRSSPLKPASVKDALIQRGVTPVPCRLREHPQHNGELERLRRKQWEAFMQKLRQEGRPVGPDAGEEEQQRQSMEFYQFCGMAEPPPS</sequence>
<feature type="region of interest" description="Disordered" evidence="1">
    <location>
        <begin position="93"/>
        <end position="114"/>
    </location>
</feature>
<feature type="compositionally biased region" description="Basic and acidic residues" evidence="1">
    <location>
        <begin position="195"/>
        <end position="211"/>
    </location>
</feature>
<dbReference type="PROSITE" id="PS51257">
    <property type="entry name" value="PROKAR_LIPOPROTEIN"/>
    <property type="match status" value="1"/>
</dbReference>
<dbReference type="PANTHER" id="PTHR46512">
    <property type="entry name" value="PEPTIDYLPROLYL ISOMERASE"/>
    <property type="match status" value="1"/>
</dbReference>
<feature type="region of interest" description="Disordered" evidence="1">
    <location>
        <begin position="195"/>
        <end position="236"/>
    </location>
</feature>
<dbReference type="GO" id="GO:0044183">
    <property type="term" value="F:protein folding chaperone"/>
    <property type="evidence" value="ECO:0007669"/>
    <property type="project" value="TreeGrafter"/>
</dbReference>
<dbReference type="GO" id="GO:0005740">
    <property type="term" value="C:mitochondrial envelope"/>
    <property type="evidence" value="ECO:0007669"/>
    <property type="project" value="TreeGrafter"/>
</dbReference>
<dbReference type="InterPro" id="IPR011990">
    <property type="entry name" value="TPR-like_helical_dom_sf"/>
</dbReference>
<proteinExistence type="predicted"/>
<organism evidence="2">
    <name type="scientific">Alexandrium monilatum</name>
    <dbReference type="NCBI Taxonomy" id="311494"/>
    <lineage>
        <taxon>Eukaryota</taxon>
        <taxon>Sar</taxon>
        <taxon>Alveolata</taxon>
        <taxon>Dinophyceae</taxon>
        <taxon>Gonyaulacales</taxon>
        <taxon>Pyrocystaceae</taxon>
        <taxon>Alexandrium</taxon>
    </lineage>
</organism>
<gene>
    <name evidence="2" type="ORF">AMON00008_LOCUS41612</name>
</gene>
<feature type="region of interest" description="Disordered" evidence="1">
    <location>
        <begin position="16"/>
        <end position="50"/>
    </location>
</feature>